<reference evidence="2 3" key="1">
    <citation type="submission" date="2024-07" db="EMBL/GenBank/DDBJ databases">
        <title>Section-level genome sequencing and comparative genomics of Aspergillus sections Usti and Cavernicolus.</title>
        <authorList>
            <consortium name="Lawrence Berkeley National Laboratory"/>
            <person name="Nybo J.L."/>
            <person name="Vesth T.C."/>
            <person name="Theobald S."/>
            <person name="Frisvad J.C."/>
            <person name="Larsen T.O."/>
            <person name="Kjaerboelling I."/>
            <person name="Rothschild-Mancinelli K."/>
            <person name="Lyhne E.K."/>
            <person name="Kogle M.E."/>
            <person name="Barry K."/>
            <person name="Clum A."/>
            <person name="Na H."/>
            <person name="Ledsgaard L."/>
            <person name="Lin J."/>
            <person name="Lipzen A."/>
            <person name="Kuo A."/>
            <person name="Riley R."/>
            <person name="Mondo S."/>
            <person name="Labutti K."/>
            <person name="Haridas S."/>
            <person name="Pangalinan J."/>
            <person name="Salamov A.A."/>
            <person name="Simmons B.A."/>
            <person name="Magnuson J.K."/>
            <person name="Chen J."/>
            <person name="Drula E."/>
            <person name="Henrissat B."/>
            <person name="Wiebenga A."/>
            <person name="Lubbers R.J."/>
            <person name="Gomes A.C."/>
            <person name="Makela M.R."/>
            <person name="Stajich J."/>
            <person name="Grigoriev I.V."/>
            <person name="Mortensen U.H."/>
            <person name="De Vries R.P."/>
            <person name="Baker S.E."/>
            <person name="Andersen M.R."/>
        </authorList>
    </citation>
    <scope>NUCLEOTIDE SEQUENCE [LARGE SCALE GENOMIC DNA]</scope>
    <source>
        <strain evidence="2 3">CBS 588.65</strain>
    </source>
</reference>
<dbReference type="EMBL" id="JBFXLT010000006">
    <property type="protein sequence ID" value="KAL2820639.1"/>
    <property type="molecule type" value="Genomic_DNA"/>
</dbReference>
<feature type="domain" description="SnoaL-like" evidence="1">
    <location>
        <begin position="24"/>
        <end position="165"/>
    </location>
</feature>
<name>A0ABR4HYS9_9EURO</name>
<evidence type="ECO:0000259" key="1">
    <source>
        <dbReference type="Pfam" id="PF13577"/>
    </source>
</evidence>
<sequence>MPSFVYSNRFAMVKPPSAIHSVTTEERTSAIDFVNGQNYIFQEFNHECMLSTFLPDAVVYHSEGTLRGHAALKAFFKASYGRVIPGVCRSATNHIVDRGEEDERGIGVIVRYQQYLIRYGWEKDDENATEGKDTIMQEGLPAIWWFGSMVDRLRMTDAGWKVYERYLGPSFRNSKLDMGQGAKI</sequence>
<comment type="caution">
    <text evidence="2">The sequence shown here is derived from an EMBL/GenBank/DDBJ whole genome shotgun (WGS) entry which is preliminary data.</text>
</comment>
<dbReference type="SUPFAM" id="SSF54427">
    <property type="entry name" value="NTF2-like"/>
    <property type="match status" value="1"/>
</dbReference>
<keyword evidence="3" id="KW-1185">Reference proteome</keyword>
<gene>
    <name evidence="2" type="ORF">BJX63DRAFT_379803</name>
</gene>
<proteinExistence type="predicted"/>
<organism evidence="2 3">
    <name type="scientific">Aspergillus granulosus</name>
    <dbReference type="NCBI Taxonomy" id="176169"/>
    <lineage>
        <taxon>Eukaryota</taxon>
        <taxon>Fungi</taxon>
        <taxon>Dikarya</taxon>
        <taxon>Ascomycota</taxon>
        <taxon>Pezizomycotina</taxon>
        <taxon>Eurotiomycetes</taxon>
        <taxon>Eurotiomycetidae</taxon>
        <taxon>Eurotiales</taxon>
        <taxon>Aspergillaceae</taxon>
        <taxon>Aspergillus</taxon>
        <taxon>Aspergillus subgen. Nidulantes</taxon>
    </lineage>
</organism>
<evidence type="ECO:0000313" key="2">
    <source>
        <dbReference type="EMBL" id="KAL2820639.1"/>
    </source>
</evidence>
<dbReference type="Proteomes" id="UP001610334">
    <property type="component" value="Unassembled WGS sequence"/>
</dbReference>
<protein>
    <recommendedName>
        <fullName evidence="1">SnoaL-like domain-containing protein</fullName>
    </recommendedName>
</protein>
<dbReference type="Gene3D" id="3.10.450.50">
    <property type="match status" value="1"/>
</dbReference>
<dbReference type="InterPro" id="IPR037401">
    <property type="entry name" value="SnoaL-like"/>
</dbReference>
<dbReference type="Pfam" id="PF13577">
    <property type="entry name" value="SnoaL_4"/>
    <property type="match status" value="1"/>
</dbReference>
<evidence type="ECO:0000313" key="3">
    <source>
        <dbReference type="Proteomes" id="UP001610334"/>
    </source>
</evidence>
<accession>A0ABR4HYS9</accession>
<dbReference type="InterPro" id="IPR032710">
    <property type="entry name" value="NTF2-like_dom_sf"/>
</dbReference>